<dbReference type="InterPro" id="IPR000644">
    <property type="entry name" value="CBS_dom"/>
</dbReference>
<dbReference type="CDD" id="cd04586">
    <property type="entry name" value="CBS_pair_BON_assoc"/>
    <property type="match status" value="1"/>
</dbReference>
<dbReference type="Proteomes" id="UP000319280">
    <property type="component" value="Unassembled WGS sequence"/>
</dbReference>
<evidence type="ECO:0000313" key="4">
    <source>
        <dbReference type="EMBL" id="TRM12504.1"/>
    </source>
</evidence>
<keyword evidence="5" id="KW-1185">Reference proteome</keyword>
<evidence type="ECO:0000313" key="5">
    <source>
        <dbReference type="Proteomes" id="UP000319280"/>
    </source>
</evidence>
<dbReference type="SMART" id="SM00116">
    <property type="entry name" value="CBS"/>
    <property type="match status" value="2"/>
</dbReference>
<keyword evidence="1 2" id="KW-0129">CBS domain</keyword>
<proteinExistence type="predicted"/>
<dbReference type="PANTHER" id="PTHR43080">
    <property type="entry name" value="CBS DOMAIN-CONTAINING PROTEIN CBSX3, MITOCHONDRIAL"/>
    <property type="match status" value="1"/>
</dbReference>
<dbReference type="EMBL" id="VJMZ01000001">
    <property type="protein sequence ID" value="TRM12504.1"/>
    <property type="molecule type" value="Genomic_DNA"/>
</dbReference>
<gene>
    <name evidence="4" type="ORF">FH966_12800</name>
</gene>
<protein>
    <submittedName>
        <fullName evidence="4">CBS domain-containing protein</fullName>
    </submittedName>
</protein>
<dbReference type="InterPro" id="IPR051257">
    <property type="entry name" value="Diverse_CBS-Domain"/>
</dbReference>
<dbReference type="AlphaFoldDB" id="A0A549YKV5"/>
<comment type="caution">
    <text evidence="4">The sequence shown here is derived from an EMBL/GenBank/DDBJ whole genome shotgun (WGS) entry which is preliminary data.</text>
</comment>
<dbReference type="RefSeq" id="WP_142791475.1">
    <property type="nucleotide sequence ID" value="NZ_VJMZ01000001.1"/>
</dbReference>
<dbReference type="PANTHER" id="PTHR43080:SF2">
    <property type="entry name" value="CBS DOMAIN-CONTAINING PROTEIN"/>
    <property type="match status" value="1"/>
</dbReference>
<evidence type="ECO:0000256" key="1">
    <source>
        <dbReference type="ARBA" id="ARBA00023122"/>
    </source>
</evidence>
<evidence type="ECO:0000259" key="3">
    <source>
        <dbReference type="PROSITE" id="PS51371"/>
    </source>
</evidence>
<dbReference type="Gene3D" id="3.10.580.10">
    <property type="entry name" value="CBS-domain"/>
    <property type="match status" value="1"/>
</dbReference>
<feature type="domain" description="CBS" evidence="3">
    <location>
        <begin position="95"/>
        <end position="152"/>
    </location>
</feature>
<name>A0A549YKV5_9BACI</name>
<dbReference type="InterPro" id="IPR046342">
    <property type="entry name" value="CBS_dom_sf"/>
</dbReference>
<sequence>MKINEFMITDVISVHEETKIKQLLQILVNNKIGGFPVVDETDRLKGMISDGDIIRHLQPKGRTIYDMFSLVIVNEHEDFQNKITSCVDHQAKDIMKKNIYAVHPDDDVEKAISIFSNHHFKKIPVINEDKQVMGVVSRGDIIRFISTKIIAESTD</sequence>
<dbReference type="Pfam" id="PF00571">
    <property type="entry name" value="CBS"/>
    <property type="match status" value="2"/>
</dbReference>
<accession>A0A549YKV5</accession>
<organism evidence="4 5">
    <name type="scientific">Lentibacillus cibarius</name>
    <dbReference type="NCBI Taxonomy" id="2583219"/>
    <lineage>
        <taxon>Bacteria</taxon>
        <taxon>Bacillati</taxon>
        <taxon>Bacillota</taxon>
        <taxon>Bacilli</taxon>
        <taxon>Bacillales</taxon>
        <taxon>Bacillaceae</taxon>
        <taxon>Lentibacillus</taxon>
    </lineage>
</organism>
<dbReference type="SUPFAM" id="SSF54631">
    <property type="entry name" value="CBS-domain pair"/>
    <property type="match status" value="1"/>
</dbReference>
<feature type="domain" description="CBS" evidence="3">
    <location>
        <begin position="7"/>
        <end position="64"/>
    </location>
</feature>
<reference evidence="4 5" key="1">
    <citation type="submission" date="2019-07" db="EMBL/GenBank/DDBJ databases">
        <title>Genomic analysis of Lentibacillus sp. NKC851-2.</title>
        <authorList>
            <person name="Oh Y.J."/>
        </authorList>
    </citation>
    <scope>NUCLEOTIDE SEQUENCE [LARGE SCALE GENOMIC DNA]</scope>
    <source>
        <strain evidence="4 5">NKC851-2</strain>
    </source>
</reference>
<dbReference type="PROSITE" id="PS51371">
    <property type="entry name" value="CBS"/>
    <property type="match status" value="2"/>
</dbReference>
<evidence type="ECO:0000256" key="2">
    <source>
        <dbReference type="PROSITE-ProRule" id="PRU00703"/>
    </source>
</evidence>